<feature type="compositionally biased region" description="Basic and acidic residues" evidence="1">
    <location>
        <begin position="99"/>
        <end position="111"/>
    </location>
</feature>
<gene>
    <name evidence="3" type="ORF">KJP28_13975</name>
</gene>
<evidence type="ECO:0000256" key="2">
    <source>
        <dbReference type="SAM" id="SignalP"/>
    </source>
</evidence>
<evidence type="ECO:0000313" key="3">
    <source>
        <dbReference type="EMBL" id="MBV7380034.1"/>
    </source>
</evidence>
<dbReference type="RefSeq" id="WP_218393231.1">
    <property type="nucleotide sequence ID" value="NZ_JAHUZE010000003.1"/>
</dbReference>
<protein>
    <recommendedName>
        <fullName evidence="5">Tat (Twin-arginine translocation) pathway signal sequence</fullName>
    </recommendedName>
</protein>
<feature type="region of interest" description="Disordered" evidence="1">
    <location>
        <begin position="82"/>
        <end position="111"/>
    </location>
</feature>
<dbReference type="EMBL" id="JAHUZE010000003">
    <property type="protein sequence ID" value="MBV7380034.1"/>
    <property type="molecule type" value="Genomic_DNA"/>
</dbReference>
<keyword evidence="2" id="KW-0732">Signal</keyword>
<proteinExistence type="predicted"/>
<organism evidence="3 4">
    <name type="scientific">Maritimibacter dapengensis</name>
    <dbReference type="NCBI Taxonomy" id="2836868"/>
    <lineage>
        <taxon>Bacteria</taxon>
        <taxon>Pseudomonadati</taxon>
        <taxon>Pseudomonadota</taxon>
        <taxon>Alphaproteobacteria</taxon>
        <taxon>Rhodobacterales</taxon>
        <taxon>Roseobacteraceae</taxon>
        <taxon>Maritimibacter</taxon>
    </lineage>
</organism>
<reference evidence="3 4" key="1">
    <citation type="submission" date="2021-05" db="EMBL/GenBank/DDBJ databases">
        <title>Culturable bacteria isolated from Daya Bay.</title>
        <authorList>
            <person name="Zheng W."/>
            <person name="Yu S."/>
            <person name="Huang Y."/>
        </authorList>
    </citation>
    <scope>NUCLEOTIDE SEQUENCE [LARGE SCALE GENOMIC DNA]</scope>
    <source>
        <strain evidence="3 4">DP4N28-5</strain>
    </source>
</reference>
<feature type="chain" id="PRO_5047369644" description="Tat (Twin-arginine translocation) pathway signal sequence" evidence="2">
    <location>
        <begin position="24"/>
        <end position="111"/>
    </location>
</feature>
<accession>A0ABS6T457</accession>
<evidence type="ECO:0000256" key="1">
    <source>
        <dbReference type="SAM" id="MobiDB-lite"/>
    </source>
</evidence>
<keyword evidence="4" id="KW-1185">Reference proteome</keyword>
<name>A0ABS6T457_9RHOB</name>
<evidence type="ECO:0000313" key="4">
    <source>
        <dbReference type="Proteomes" id="UP000756530"/>
    </source>
</evidence>
<comment type="caution">
    <text evidence="3">The sequence shown here is derived from an EMBL/GenBank/DDBJ whole genome shotgun (WGS) entry which is preliminary data.</text>
</comment>
<feature type="signal peptide" evidence="2">
    <location>
        <begin position="1"/>
        <end position="23"/>
    </location>
</feature>
<evidence type="ECO:0008006" key="5">
    <source>
        <dbReference type="Google" id="ProtNLM"/>
    </source>
</evidence>
<sequence length="111" mass="12308">MKRRTFIASAAAASLAPALPAVPAPLGLPRKDSWELALHAMSVQDRAMHGLWLYSLDLANENESRGELTSANASMIRETTRATMRAHGTPDITHAQLMDWERRQAEERRTG</sequence>
<dbReference type="Proteomes" id="UP000756530">
    <property type="component" value="Unassembled WGS sequence"/>
</dbReference>